<dbReference type="SUPFAM" id="SSF53474">
    <property type="entry name" value="alpha/beta-Hydrolases"/>
    <property type="match status" value="1"/>
</dbReference>
<reference evidence="8 9" key="1">
    <citation type="journal article" date="2018" name="Gigascience">
        <title>Genomes of trombidid mites reveal novel predicted allergens and laterally-transferred genes associated with secondary metabolism.</title>
        <authorList>
            <person name="Dong X."/>
            <person name="Chaisiri K."/>
            <person name="Xia D."/>
            <person name="Armstrong S.D."/>
            <person name="Fang Y."/>
            <person name="Donnelly M.J."/>
            <person name="Kadowaki T."/>
            <person name="McGarry J.W."/>
            <person name="Darby A.C."/>
            <person name="Makepeace B.L."/>
        </authorList>
    </citation>
    <scope>NUCLEOTIDE SEQUENCE [LARGE SCALE GENOMIC DNA]</scope>
    <source>
        <strain evidence="8">UoL-UT</strain>
    </source>
</reference>
<feature type="non-terminal residue" evidence="8">
    <location>
        <position position="356"/>
    </location>
</feature>
<evidence type="ECO:0000256" key="6">
    <source>
        <dbReference type="ARBA" id="ARBA00023180"/>
    </source>
</evidence>
<gene>
    <name evidence="8" type="ORF">B4U80_04934</name>
</gene>
<dbReference type="Pfam" id="PF00450">
    <property type="entry name" value="Peptidase_S10"/>
    <property type="match status" value="1"/>
</dbReference>
<dbReference type="AlphaFoldDB" id="A0A443RZG0"/>
<evidence type="ECO:0000256" key="5">
    <source>
        <dbReference type="ARBA" id="ARBA00022801"/>
    </source>
</evidence>
<keyword evidence="4 7" id="KW-0732">Signal</keyword>
<comment type="caution">
    <text evidence="8">The sequence shown here is derived from an EMBL/GenBank/DDBJ whole genome shotgun (WGS) entry which is preliminary data.</text>
</comment>
<dbReference type="PRINTS" id="PR00724">
    <property type="entry name" value="CRBOXYPTASEC"/>
</dbReference>
<dbReference type="VEuPathDB" id="VectorBase:LDEU011382"/>
<dbReference type="InterPro" id="IPR001563">
    <property type="entry name" value="Peptidase_S10"/>
</dbReference>
<dbReference type="Proteomes" id="UP000288716">
    <property type="component" value="Unassembled WGS sequence"/>
</dbReference>
<evidence type="ECO:0000313" key="8">
    <source>
        <dbReference type="EMBL" id="RWS20658.1"/>
    </source>
</evidence>
<accession>A0A443RZG0</accession>
<evidence type="ECO:0000256" key="7">
    <source>
        <dbReference type="SAM" id="SignalP"/>
    </source>
</evidence>
<dbReference type="GO" id="GO:0006508">
    <property type="term" value="P:proteolysis"/>
    <property type="evidence" value="ECO:0007669"/>
    <property type="project" value="UniProtKB-KW"/>
</dbReference>
<name>A0A443RZG0_9ACAR</name>
<protein>
    <submittedName>
        <fullName evidence="8">Venom serine carboxypeptidase-like protein</fullName>
    </submittedName>
</protein>
<sequence>MLNYLILTLFINAAIVFSSDLNEPLILTPLIESGNIESARLSSKVNSTFFDCDTESYSGYLTVNKTFNSNLFFWFFQSKNADAPVILYLVGGPGVSIMFGVFIENGPFQVTQNLELNCRDHSWTNKYSVLYIDQPIGTGFSFTDNDAGFSNNLNESTENLFIAVTQFFYLFEELKTNDFYVIGESYAAKFVTAIAYRIHIDKSSNMNFKGIAVGNGLIDPYSTLEHSRFLYELSLIDEQQRQIIENKENEIKQLIEVGDYVEAFYKYNELGSDYISEKTIFFNFTGYEYYFNILQDKNPGEKFHFKKLYDENETIINTLLHVGNRQIVFLVVNFPVLNRLLDDFLRSVKEIFVVVM</sequence>
<dbReference type="PANTHER" id="PTHR11802">
    <property type="entry name" value="SERINE PROTEASE FAMILY S10 SERINE CARBOXYPEPTIDASE"/>
    <property type="match status" value="1"/>
</dbReference>
<evidence type="ECO:0000256" key="1">
    <source>
        <dbReference type="ARBA" id="ARBA00009431"/>
    </source>
</evidence>
<keyword evidence="3" id="KW-0645">Protease</keyword>
<dbReference type="PANTHER" id="PTHR11802:SF472">
    <property type="entry name" value="SERINE CARBOXYPEPTIDASE CPVL-RELATED"/>
    <property type="match status" value="1"/>
</dbReference>
<dbReference type="GO" id="GO:0004185">
    <property type="term" value="F:serine-type carboxypeptidase activity"/>
    <property type="evidence" value="ECO:0007669"/>
    <property type="project" value="InterPro"/>
</dbReference>
<dbReference type="EMBL" id="NCKV01016258">
    <property type="protein sequence ID" value="RWS20658.1"/>
    <property type="molecule type" value="Genomic_DNA"/>
</dbReference>
<keyword evidence="5" id="KW-0378">Hydrolase</keyword>
<dbReference type="STRING" id="299467.A0A443RZG0"/>
<organism evidence="8 9">
    <name type="scientific">Leptotrombidium deliense</name>
    <dbReference type="NCBI Taxonomy" id="299467"/>
    <lineage>
        <taxon>Eukaryota</taxon>
        <taxon>Metazoa</taxon>
        <taxon>Ecdysozoa</taxon>
        <taxon>Arthropoda</taxon>
        <taxon>Chelicerata</taxon>
        <taxon>Arachnida</taxon>
        <taxon>Acari</taxon>
        <taxon>Acariformes</taxon>
        <taxon>Trombidiformes</taxon>
        <taxon>Prostigmata</taxon>
        <taxon>Anystina</taxon>
        <taxon>Parasitengona</taxon>
        <taxon>Trombiculoidea</taxon>
        <taxon>Trombiculidae</taxon>
        <taxon>Leptotrombidium</taxon>
    </lineage>
</organism>
<evidence type="ECO:0000256" key="4">
    <source>
        <dbReference type="ARBA" id="ARBA00022729"/>
    </source>
</evidence>
<dbReference type="Gene3D" id="3.40.50.1820">
    <property type="entry name" value="alpha/beta hydrolase"/>
    <property type="match status" value="1"/>
</dbReference>
<evidence type="ECO:0000256" key="2">
    <source>
        <dbReference type="ARBA" id="ARBA00022645"/>
    </source>
</evidence>
<keyword evidence="2 8" id="KW-0121">Carboxypeptidase</keyword>
<dbReference type="InterPro" id="IPR029058">
    <property type="entry name" value="AB_hydrolase_fold"/>
</dbReference>
<comment type="similarity">
    <text evidence="1">Belongs to the peptidase S10 family.</text>
</comment>
<proteinExistence type="inferred from homology"/>
<keyword evidence="6" id="KW-0325">Glycoprotein</keyword>
<feature type="chain" id="PRO_5019154260" evidence="7">
    <location>
        <begin position="19"/>
        <end position="356"/>
    </location>
</feature>
<dbReference type="OrthoDB" id="443318at2759"/>
<feature type="signal peptide" evidence="7">
    <location>
        <begin position="1"/>
        <end position="18"/>
    </location>
</feature>
<evidence type="ECO:0000256" key="3">
    <source>
        <dbReference type="ARBA" id="ARBA00022670"/>
    </source>
</evidence>
<keyword evidence="9" id="KW-1185">Reference proteome</keyword>
<evidence type="ECO:0000313" key="9">
    <source>
        <dbReference type="Proteomes" id="UP000288716"/>
    </source>
</evidence>